<sequence length="1519" mass="168575">MVEALKGRTPAADSRASSSTAQPPPVRPTSAPVQKPAAKPPPRAIQSFTPQPCEVLHQTRSMAALEQLLKQVSAAVEQIKDQPYSMQTQGTMPQQYSLEQASDVSMNDLDAEAQRQLMEDAALSMEAVYEEKLEAQYGEWGMLELTPEQKERAWEKHRRDQLSRFGVETAKINQALQTEFENEMNSFVNDEVYTNTQRVMREAARRGHRVGTPMSLETGWNFLDADHREAAKRLVRKEKPYFLMIAFPCGPFSPLLRLNSSVNLEEILEKGRILMRFALELAAIQHEAGRHYILENPQPSAAWKEPDMVKFLDEFEAKAVASALRDMTRSGLPARPQEVHDQPIPEESEWPPVPISESESPSTESPDGEPLPAHPAFPTVGETPPVKPRERQPSSDLPPVHPREMVNALQSGTEASVSRLPSHSGVMASRLTTPMTRQNTPMAAPPLFAGASSSSAGVLGAQIERARLLEKRPAEMETEELRSLASSQAAFEQPVGQPGGEPELHDTLVVSKEDVMSVLEQVKFNVDFIKGKSKGTKGKPAAALSEGNLPGEPLPVSHPVFPYLHQLGDRPGWHFDGDLAINVARDAKSFRSPAPRCDVKKFHLRSTFGRFDHEAGASEWRALEEEVDLNQLANLQQLIGATAQAGVAREGYADDDVSLLSDHSVHCTISQQRITTEDRVRSCLDGGPGSSERPERRSAGVVSQLAPKRYCCLNSDWVLSDLAGVSMLEALRSGAPCFFGSPYKPRFHDEEAQMGEAKCHWLRSSKPGLPLPNLHGDHPGKFHPHSMLKPGPAAGGGDEAMDPLPRGEGQGVLSEQMIQQLQKHLSRLKDLILDPHQFLLQALDTWEKLHLFLVPLMRGAQLTTPRKPQTLHNPLFPLNLQCEQDDDLEEASSERSEEEAEAGRERRLERQKAAKAQRTCRWRMLQGFQRAIECSWPILDPGTRKSLLSFAVDNLRDGLQQVVEEAMMERQDLEEVEELGMSSFLAGQLSQLQLGLATQRRWVGWSCDVPKMILNDFESQVGLSRRSKTHRYFGKIVCQTMQESGCPVMKPLLFESERLHLWTKAVTKMWKIWHRSWPWSPSPMSAVLPRAPVEDLGIWGQLPKAAQHVTLSFLLDWPTFNQLTATCSRLRTLCHEPPSWEGLQLKAQELDSHACGLLDDTGRQVLDREPHMNHWTVRFCRLGMALGHSERPILVCSGSAQFESLARHFSLDGVAWPMVFSQAQLSRFASTPGAQRTRKSMKFGDQPGPFDAQQEFLVTVPEIAEALSERRGLFAEVALSPRSYPGLGGTWYEVTSVEVLWSFRPEALLQAELLSLCFFQNWPCSSASAIQDARKLFLLGHGSKPSPAASLEAAAALLRGPAPPNQDAELGPGVYLTAESEDPEEDEEDEEEEEEGCLSRAPGQLVVQAPYRLPDVSLDFTSGSQLTLAMVNVVHGRHALRCGLVVLQDRKVLGCCWCKGPPANRFSQTRGLGTRFYLEAASGSQLGFAAQKLSSGPCLEDLLNALQGAPYMRTKARNQ</sequence>
<dbReference type="EMBL" id="CAXAMM010013381">
    <property type="protein sequence ID" value="CAK9031256.1"/>
    <property type="molecule type" value="Genomic_DNA"/>
</dbReference>
<feature type="region of interest" description="Disordered" evidence="1">
    <location>
        <begin position="1"/>
        <end position="48"/>
    </location>
</feature>
<protein>
    <submittedName>
        <fullName evidence="2">Copia protein</fullName>
    </submittedName>
</protein>
<keyword evidence="3" id="KW-1185">Reference proteome</keyword>
<dbReference type="Proteomes" id="UP001642464">
    <property type="component" value="Unassembled WGS sequence"/>
</dbReference>
<evidence type="ECO:0000256" key="1">
    <source>
        <dbReference type="SAM" id="MobiDB-lite"/>
    </source>
</evidence>
<gene>
    <name evidence="2" type="ORF">SCF082_LOCUS19567</name>
</gene>
<evidence type="ECO:0000313" key="2">
    <source>
        <dbReference type="EMBL" id="CAK9031256.1"/>
    </source>
</evidence>
<feature type="region of interest" description="Disordered" evidence="1">
    <location>
        <begin position="885"/>
        <end position="910"/>
    </location>
</feature>
<feature type="region of interest" description="Disordered" evidence="1">
    <location>
        <begin position="1378"/>
        <end position="1399"/>
    </location>
</feature>
<feature type="compositionally biased region" description="Acidic residues" evidence="1">
    <location>
        <begin position="1379"/>
        <end position="1396"/>
    </location>
</feature>
<comment type="caution">
    <text evidence="2">The sequence shown here is derived from an EMBL/GenBank/DDBJ whole genome shotgun (WGS) entry which is preliminary data.</text>
</comment>
<feature type="compositionally biased region" description="Acidic residues" evidence="1">
    <location>
        <begin position="885"/>
        <end position="900"/>
    </location>
</feature>
<accession>A0ABP0KWK9</accession>
<reference evidence="2 3" key="1">
    <citation type="submission" date="2024-02" db="EMBL/GenBank/DDBJ databases">
        <authorList>
            <person name="Chen Y."/>
            <person name="Shah S."/>
            <person name="Dougan E. K."/>
            <person name="Thang M."/>
            <person name="Chan C."/>
        </authorList>
    </citation>
    <scope>NUCLEOTIDE SEQUENCE [LARGE SCALE GENOMIC DNA]</scope>
</reference>
<feature type="region of interest" description="Disordered" evidence="1">
    <location>
        <begin position="329"/>
        <end position="402"/>
    </location>
</feature>
<organism evidence="2 3">
    <name type="scientific">Durusdinium trenchii</name>
    <dbReference type="NCBI Taxonomy" id="1381693"/>
    <lineage>
        <taxon>Eukaryota</taxon>
        <taxon>Sar</taxon>
        <taxon>Alveolata</taxon>
        <taxon>Dinophyceae</taxon>
        <taxon>Suessiales</taxon>
        <taxon>Symbiodiniaceae</taxon>
        <taxon>Durusdinium</taxon>
    </lineage>
</organism>
<evidence type="ECO:0000313" key="3">
    <source>
        <dbReference type="Proteomes" id="UP001642464"/>
    </source>
</evidence>
<proteinExistence type="predicted"/>
<name>A0ABP0KWK9_9DINO</name>
<feature type="compositionally biased region" description="Basic and acidic residues" evidence="1">
    <location>
        <begin position="901"/>
        <end position="910"/>
    </location>
</feature>
<feature type="compositionally biased region" description="Low complexity" evidence="1">
    <location>
        <begin position="355"/>
        <end position="370"/>
    </location>
</feature>